<accession>A0A9P0N0M9</accession>
<reference evidence="1" key="1">
    <citation type="submission" date="2022-02" db="EMBL/GenBank/DDBJ databases">
        <authorList>
            <person name="King R."/>
        </authorList>
    </citation>
    <scope>NUCLEOTIDE SEQUENCE</scope>
</reference>
<keyword evidence="2" id="KW-1185">Reference proteome</keyword>
<name>A0A9P0N0M9_SPOLI</name>
<evidence type="ECO:0000313" key="2">
    <source>
        <dbReference type="Proteomes" id="UP001153321"/>
    </source>
</evidence>
<proteinExistence type="predicted"/>
<gene>
    <name evidence="1" type="ORF">SPLIT_LOCUS917</name>
</gene>
<dbReference type="EMBL" id="LR824542">
    <property type="protein sequence ID" value="CAH1635555.1"/>
    <property type="molecule type" value="Genomic_DNA"/>
</dbReference>
<protein>
    <submittedName>
        <fullName evidence="1">Uncharacterized protein</fullName>
    </submittedName>
</protein>
<dbReference type="AlphaFoldDB" id="A0A9P0N0M9"/>
<sequence>MSSFGPSLAITSTFNFNFINIIINSH</sequence>
<dbReference type="Proteomes" id="UP001153321">
    <property type="component" value="Chromosome 11"/>
</dbReference>
<evidence type="ECO:0000313" key="1">
    <source>
        <dbReference type="EMBL" id="CAH1635555.1"/>
    </source>
</evidence>
<organism evidence="1 2">
    <name type="scientific">Spodoptera littoralis</name>
    <name type="common">Egyptian cotton leafworm</name>
    <dbReference type="NCBI Taxonomy" id="7109"/>
    <lineage>
        <taxon>Eukaryota</taxon>
        <taxon>Metazoa</taxon>
        <taxon>Ecdysozoa</taxon>
        <taxon>Arthropoda</taxon>
        <taxon>Hexapoda</taxon>
        <taxon>Insecta</taxon>
        <taxon>Pterygota</taxon>
        <taxon>Neoptera</taxon>
        <taxon>Endopterygota</taxon>
        <taxon>Lepidoptera</taxon>
        <taxon>Glossata</taxon>
        <taxon>Ditrysia</taxon>
        <taxon>Noctuoidea</taxon>
        <taxon>Noctuidae</taxon>
        <taxon>Amphipyrinae</taxon>
        <taxon>Spodoptera</taxon>
    </lineage>
</organism>